<dbReference type="Gene3D" id="3.20.20.80">
    <property type="entry name" value="Glycosidases"/>
    <property type="match status" value="1"/>
</dbReference>
<keyword evidence="4" id="KW-1185">Reference proteome</keyword>
<dbReference type="InterPro" id="IPR051923">
    <property type="entry name" value="Glycosyl_Hydrolase_39"/>
</dbReference>
<dbReference type="Proteomes" id="UP000646749">
    <property type="component" value="Unassembled WGS sequence"/>
</dbReference>
<reference evidence="3 4" key="1">
    <citation type="submission" date="2021-01" db="EMBL/GenBank/DDBJ databases">
        <title>Whole genome shotgun sequence of Plantactinospora endophytica NBRC 110450.</title>
        <authorList>
            <person name="Komaki H."/>
            <person name="Tamura T."/>
        </authorList>
    </citation>
    <scope>NUCLEOTIDE SEQUENCE [LARGE SCALE GENOMIC DNA]</scope>
    <source>
        <strain evidence="3 4">NBRC 110450</strain>
    </source>
</reference>
<dbReference type="SUPFAM" id="SSF51445">
    <property type="entry name" value="(Trans)glycosidases"/>
    <property type="match status" value="1"/>
</dbReference>
<dbReference type="SMART" id="SM00108">
    <property type="entry name" value="B_lectin"/>
    <property type="match status" value="1"/>
</dbReference>
<feature type="signal peptide" evidence="1">
    <location>
        <begin position="1"/>
        <end position="20"/>
    </location>
</feature>
<name>A0ABQ4E5H7_9ACTN</name>
<comment type="caution">
    <text evidence="3">The sequence shown here is derived from an EMBL/GenBank/DDBJ whole genome shotgun (WGS) entry which is preliminary data.</text>
</comment>
<feature type="chain" id="PRO_5046377821" description="Bulb-type lectin domain-containing protein" evidence="1">
    <location>
        <begin position="21"/>
        <end position="504"/>
    </location>
</feature>
<protein>
    <recommendedName>
        <fullName evidence="2">Bulb-type lectin domain-containing protein</fullName>
    </recommendedName>
</protein>
<dbReference type="InterPro" id="IPR001480">
    <property type="entry name" value="Bulb-type_lectin_dom"/>
</dbReference>
<keyword evidence="1" id="KW-0732">Signal</keyword>
<proteinExistence type="predicted"/>
<dbReference type="InterPro" id="IPR017853">
    <property type="entry name" value="GH"/>
</dbReference>
<dbReference type="Gene3D" id="2.90.10.10">
    <property type="entry name" value="Bulb-type lectin domain"/>
    <property type="match status" value="2"/>
</dbReference>
<dbReference type="PROSITE" id="PS50927">
    <property type="entry name" value="BULB_LECTIN"/>
    <property type="match status" value="1"/>
</dbReference>
<gene>
    <name evidence="3" type="ORF">Pen02_48810</name>
</gene>
<dbReference type="PANTHER" id="PTHR12631">
    <property type="entry name" value="ALPHA-L-IDURONIDASE"/>
    <property type="match status" value="1"/>
</dbReference>
<evidence type="ECO:0000313" key="4">
    <source>
        <dbReference type="Proteomes" id="UP000646749"/>
    </source>
</evidence>
<evidence type="ECO:0000259" key="2">
    <source>
        <dbReference type="PROSITE" id="PS50927"/>
    </source>
</evidence>
<dbReference type="InterPro" id="IPR036426">
    <property type="entry name" value="Bulb-type_lectin_dom_sf"/>
</dbReference>
<feature type="domain" description="Bulb-type lectin" evidence="2">
    <location>
        <begin position="387"/>
        <end position="504"/>
    </location>
</feature>
<dbReference type="SUPFAM" id="SSF51110">
    <property type="entry name" value="alpha-D-mannose-specific plant lectins"/>
    <property type="match status" value="2"/>
</dbReference>
<sequence>MASAATLAPTAPVAAGPASAAGWASVSVPVAVDGRAAAVTYTSADVGFAEGHGVVDGDLGRRLDGMVAYLPGRSPMVRVDLNWWYVQECRTCALRWDKLDTLVDAATARGIRVLVVLAYAPPWANGGHADDKWFPTSDADWTAIVDRTVERYAGRVFAYEVWNEPNNAATSTHSGYGNYDGDARLRYWQLAKLAYQRIHAACESCVVLAGASGNGTPNTETSNPRESGAWLDWAYANGYGGYFDAVTHHPYPAWSVGFGPARPECRTRWWNQFGPPGESPACGELAYVRSIMVKWGDGAKKIWGTEWGYPTAGTTVIPRATLRDHVVQGVHLWRSLTYTGPLFLFSYRDACTDSADPECNFGVVNRDFTEKDILFPDLRDALSEQWRPVLESGQTMRRWANLLSEVVTGYPHRYQLSLQDDGNLVMYQQHGAAYWATGTRDGVALVNQPDGNVVLRRADGTVVWPTGTGGSGPARLIMQHDGNLVLYRVSDAKVIWASNTVRAR</sequence>
<evidence type="ECO:0000313" key="3">
    <source>
        <dbReference type="EMBL" id="GIG89945.1"/>
    </source>
</evidence>
<accession>A0ABQ4E5H7</accession>
<organism evidence="3 4">
    <name type="scientific">Plantactinospora endophytica</name>
    <dbReference type="NCBI Taxonomy" id="673535"/>
    <lineage>
        <taxon>Bacteria</taxon>
        <taxon>Bacillati</taxon>
        <taxon>Actinomycetota</taxon>
        <taxon>Actinomycetes</taxon>
        <taxon>Micromonosporales</taxon>
        <taxon>Micromonosporaceae</taxon>
        <taxon>Plantactinospora</taxon>
    </lineage>
</organism>
<dbReference type="EMBL" id="BONW01000022">
    <property type="protein sequence ID" value="GIG89945.1"/>
    <property type="molecule type" value="Genomic_DNA"/>
</dbReference>
<dbReference type="PANTHER" id="PTHR12631:SF10">
    <property type="entry name" value="BETA-XYLOSIDASE-LIKE PROTEIN-RELATED"/>
    <property type="match status" value="1"/>
</dbReference>
<evidence type="ECO:0000256" key="1">
    <source>
        <dbReference type="SAM" id="SignalP"/>
    </source>
</evidence>